<accession>A0A5C6QM84</accession>
<dbReference type="GO" id="GO:0016788">
    <property type="term" value="F:hydrolase activity, acting on ester bonds"/>
    <property type="evidence" value="ECO:0007669"/>
    <property type="project" value="InterPro"/>
</dbReference>
<keyword evidence="4" id="KW-0378">Hydrolase</keyword>
<sequence length="260" mass="29742">MINKSLMAVMVITLAHLPIKSALALGPNGHRMVAKIAEDNLEPSAKKALMQLTDGAPLAQMANWPDNIRSDKKWDYAKPWHYISIDDDEVFNGLKRNEAGDILKALADFEKTLRDKTISKAEKWQALAFYIHFVGDIHQPLHVGRRDDLGGNKITVKWFGKPTKLHAVWDSSIIEHQKLSYTEYADFLNNQTPDIINLWQDSVYLDWAKEAKSIRETVYDFPKDNELGYQYAYKNTPILNEQITKAGIRLAGMLNDIFKR</sequence>
<evidence type="ECO:0000256" key="7">
    <source>
        <dbReference type="SAM" id="SignalP"/>
    </source>
</evidence>
<dbReference type="EMBL" id="VOLR01000009">
    <property type="protein sequence ID" value="TWX60339.1"/>
    <property type="molecule type" value="Genomic_DNA"/>
</dbReference>
<keyword evidence="1" id="KW-0540">Nuclease</keyword>
<dbReference type="GO" id="GO:0004519">
    <property type="term" value="F:endonuclease activity"/>
    <property type="evidence" value="ECO:0007669"/>
    <property type="project" value="UniProtKB-KW"/>
</dbReference>
<evidence type="ECO:0000313" key="9">
    <source>
        <dbReference type="EMBL" id="TWX70095.1"/>
    </source>
</evidence>
<evidence type="ECO:0000313" key="10">
    <source>
        <dbReference type="Proteomes" id="UP000321525"/>
    </source>
</evidence>
<organism evidence="9 11">
    <name type="scientific">Colwellia hornerae</name>
    <dbReference type="NCBI Taxonomy" id="89402"/>
    <lineage>
        <taxon>Bacteria</taxon>
        <taxon>Pseudomonadati</taxon>
        <taxon>Pseudomonadota</taxon>
        <taxon>Gammaproteobacteria</taxon>
        <taxon>Alteromonadales</taxon>
        <taxon>Colwelliaceae</taxon>
        <taxon>Colwellia</taxon>
    </lineage>
</organism>
<dbReference type="AlphaFoldDB" id="A0A5C6QM84"/>
<evidence type="ECO:0000256" key="3">
    <source>
        <dbReference type="ARBA" id="ARBA00022759"/>
    </source>
</evidence>
<dbReference type="RefSeq" id="WP_146799256.1">
    <property type="nucleotide sequence ID" value="NZ_VOLP01000010.1"/>
</dbReference>
<keyword evidence="6" id="KW-0325">Glycoprotein</keyword>
<name>A0A5C6QM84_9GAMM</name>
<reference evidence="9 11" key="1">
    <citation type="submission" date="2019-07" db="EMBL/GenBank/DDBJ databases">
        <title>Genomes of sea-ice associated Colwellia species.</title>
        <authorList>
            <person name="Bowman J.P."/>
        </authorList>
    </citation>
    <scope>NUCLEOTIDE SEQUENCE [LARGE SCALE GENOMIC DNA]</scope>
    <source>
        <strain evidence="8 10">ACAM 607</strain>
        <strain evidence="9 11">IC036</strain>
    </source>
</reference>
<protein>
    <submittedName>
        <fullName evidence="9">S1/P1 nuclease</fullName>
    </submittedName>
</protein>
<dbReference type="PANTHER" id="PTHR33146">
    <property type="entry name" value="ENDONUCLEASE 4"/>
    <property type="match status" value="1"/>
</dbReference>
<dbReference type="Proteomes" id="UP000321917">
    <property type="component" value="Unassembled WGS sequence"/>
</dbReference>
<dbReference type="CDD" id="cd11010">
    <property type="entry name" value="S1-P1_nuclease"/>
    <property type="match status" value="1"/>
</dbReference>
<evidence type="ECO:0000256" key="2">
    <source>
        <dbReference type="ARBA" id="ARBA00022723"/>
    </source>
</evidence>
<dbReference type="GO" id="GO:0006308">
    <property type="term" value="P:DNA catabolic process"/>
    <property type="evidence" value="ECO:0007669"/>
    <property type="project" value="InterPro"/>
</dbReference>
<feature type="signal peptide" evidence="7">
    <location>
        <begin position="1"/>
        <end position="24"/>
    </location>
</feature>
<dbReference type="EMBL" id="VOLQ01000006">
    <property type="protein sequence ID" value="TWX70095.1"/>
    <property type="molecule type" value="Genomic_DNA"/>
</dbReference>
<evidence type="ECO:0000313" key="11">
    <source>
        <dbReference type="Proteomes" id="UP000321917"/>
    </source>
</evidence>
<dbReference type="GO" id="GO:0003676">
    <property type="term" value="F:nucleic acid binding"/>
    <property type="evidence" value="ECO:0007669"/>
    <property type="project" value="InterPro"/>
</dbReference>
<evidence type="ECO:0000256" key="5">
    <source>
        <dbReference type="ARBA" id="ARBA00023157"/>
    </source>
</evidence>
<dbReference type="Pfam" id="PF02265">
    <property type="entry name" value="S1-P1_nuclease"/>
    <property type="match status" value="1"/>
</dbReference>
<dbReference type="GO" id="GO:0046872">
    <property type="term" value="F:metal ion binding"/>
    <property type="evidence" value="ECO:0007669"/>
    <property type="project" value="UniProtKB-KW"/>
</dbReference>
<dbReference type="Gene3D" id="1.10.575.10">
    <property type="entry name" value="P1 Nuclease"/>
    <property type="match status" value="1"/>
</dbReference>
<feature type="chain" id="PRO_5022912670" evidence="7">
    <location>
        <begin position="25"/>
        <end position="260"/>
    </location>
</feature>
<comment type="caution">
    <text evidence="9">The sequence shown here is derived from an EMBL/GenBank/DDBJ whole genome shotgun (WGS) entry which is preliminary data.</text>
</comment>
<keyword evidence="7" id="KW-0732">Signal</keyword>
<keyword evidence="2" id="KW-0479">Metal-binding</keyword>
<dbReference type="OrthoDB" id="267579at2"/>
<keyword evidence="5" id="KW-1015">Disulfide bond</keyword>
<keyword evidence="10" id="KW-1185">Reference proteome</keyword>
<gene>
    <name evidence="8" type="ORF">ESZ26_08190</name>
    <name evidence="9" type="ORF">ESZ27_04880</name>
</gene>
<dbReference type="Proteomes" id="UP000321525">
    <property type="component" value="Unassembled WGS sequence"/>
</dbReference>
<proteinExistence type="predicted"/>
<dbReference type="PANTHER" id="PTHR33146:SF26">
    <property type="entry name" value="ENDONUCLEASE 4"/>
    <property type="match status" value="1"/>
</dbReference>
<evidence type="ECO:0000256" key="4">
    <source>
        <dbReference type="ARBA" id="ARBA00022801"/>
    </source>
</evidence>
<dbReference type="InterPro" id="IPR003154">
    <property type="entry name" value="S1/P1nuclease"/>
</dbReference>
<dbReference type="SUPFAM" id="SSF48537">
    <property type="entry name" value="Phospholipase C/P1 nuclease"/>
    <property type="match status" value="1"/>
</dbReference>
<keyword evidence="3" id="KW-0255">Endonuclease</keyword>
<evidence type="ECO:0000256" key="6">
    <source>
        <dbReference type="ARBA" id="ARBA00023180"/>
    </source>
</evidence>
<evidence type="ECO:0000256" key="1">
    <source>
        <dbReference type="ARBA" id="ARBA00022722"/>
    </source>
</evidence>
<dbReference type="InterPro" id="IPR008947">
    <property type="entry name" value="PLipase_C/P1_nuclease_dom_sf"/>
</dbReference>
<evidence type="ECO:0000313" key="8">
    <source>
        <dbReference type="EMBL" id="TWX60339.1"/>
    </source>
</evidence>